<feature type="transmembrane region" description="Helical" evidence="1">
    <location>
        <begin position="259"/>
        <end position="283"/>
    </location>
</feature>
<evidence type="ECO:0000259" key="2">
    <source>
        <dbReference type="Pfam" id="PF20151"/>
    </source>
</evidence>
<dbReference type="EMBL" id="JABBWK010000002">
    <property type="protein sequence ID" value="KAG1908067.1"/>
    <property type="molecule type" value="Genomic_DNA"/>
</dbReference>
<keyword evidence="4" id="KW-1185">Reference proteome</keyword>
<comment type="caution">
    <text evidence="3">The sequence shown here is derived from an EMBL/GenBank/DDBJ whole genome shotgun (WGS) entry which is preliminary data.</text>
</comment>
<keyword evidence="1" id="KW-1133">Transmembrane helix</keyword>
<dbReference type="Pfam" id="PF20151">
    <property type="entry name" value="DUF6533"/>
    <property type="match status" value="1"/>
</dbReference>
<evidence type="ECO:0000313" key="4">
    <source>
        <dbReference type="Proteomes" id="UP001195769"/>
    </source>
</evidence>
<accession>A0AAD4HTH0</accession>
<dbReference type="Proteomes" id="UP001195769">
    <property type="component" value="Unassembled WGS sequence"/>
</dbReference>
<evidence type="ECO:0000256" key="1">
    <source>
        <dbReference type="SAM" id="Phobius"/>
    </source>
</evidence>
<feature type="domain" description="DUF6533" evidence="2">
    <location>
        <begin position="18"/>
        <end position="81"/>
    </location>
</feature>
<feature type="transmembrane region" description="Helical" evidence="1">
    <location>
        <begin position="74"/>
        <end position="97"/>
    </location>
</feature>
<feature type="transmembrane region" description="Helical" evidence="1">
    <location>
        <begin position="159"/>
        <end position="185"/>
    </location>
</feature>
<dbReference type="RefSeq" id="XP_041233642.1">
    <property type="nucleotide sequence ID" value="XM_041370151.1"/>
</dbReference>
<feature type="transmembrane region" description="Helical" evidence="1">
    <location>
        <begin position="44"/>
        <end position="62"/>
    </location>
</feature>
<dbReference type="GeneID" id="64664449"/>
<dbReference type="InterPro" id="IPR045340">
    <property type="entry name" value="DUF6533"/>
</dbReference>
<organism evidence="3 4">
    <name type="scientific">Suillus fuscotomentosus</name>
    <dbReference type="NCBI Taxonomy" id="1912939"/>
    <lineage>
        <taxon>Eukaryota</taxon>
        <taxon>Fungi</taxon>
        <taxon>Dikarya</taxon>
        <taxon>Basidiomycota</taxon>
        <taxon>Agaricomycotina</taxon>
        <taxon>Agaricomycetes</taxon>
        <taxon>Agaricomycetidae</taxon>
        <taxon>Boletales</taxon>
        <taxon>Suillineae</taxon>
        <taxon>Suillaceae</taxon>
        <taxon>Suillus</taxon>
    </lineage>
</organism>
<keyword evidence="1" id="KW-0812">Transmembrane</keyword>
<evidence type="ECO:0000313" key="3">
    <source>
        <dbReference type="EMBL" id="KAG1908067.1"/>
    </source>
</evidence>
<sequence length="365" mass="41902">MSEQLEDNIVGLKWNDSISVALFTVMFYEYLILFDKEVTKNFLAVGWVLMSWLLSAQLQYVWNRPWSPMSCLYLVVRYLGLSLSIAWGCWGGLFYMAESVTVRHNTSVSQPGPNVINLFHSAASYNILVVLEWGASVYFCFAEAILIWRLYALCKQPKLLLYVYVAVGLFLPIVALLIGTDIYLYSRPHAFSVKELITPNAKYCTFSFNIGPMSAIYMSIPIVCYDVFLVALAAATLARHFKERREYNMRPNTYMVMIVRYHIMYFVLNLTNQILMVILWAHISVEGMSLSELFSNTMPFILAPRLIISIWDTHAQDDCLHVSTTFEDCLCLTSMPRFQQHEMIADIPLTRHTGVSCESVDHEEC</sequence>
<gene>
    <name evidence="3" type="ORF">F5891DRAFT_1273725</name>
</gene>
<dbReference type="AlphaFoldDB" id="A0AAD4HTH0"/>
<proteinExistence type="predicted"/>
<feature type="transmembrane region" description="Helical" evidence="1">
    <location>
        <begin position="215"/>
        <end position="238"/>
    </location>
</feature>
<protein>
    <recommendedName>
        <fullName evidence="2">DUF6533 domain-containing protein</fullName>
    </recommendedName>
</protein>
<keyword evidence="1" id="KW-0472">Membrane</keyword>
<name>A0AAD4HTH0_9AGAM</name>
<reference evidence="3" key="1">
    <citation type="journal article" date="2020" name="New Phytol.">
        <title>Comparative genomics reveals dynamic genome evolution in host specialist ectomycorrhizal fungi.</title>
        <authorList>
            <person name="Lofgren L.A."/>
            <person name="Nguyen N.H."/>
            <person name="Vilgalys R."/>
            <person name="Ruytinx J."/>
            <person name="Liao H.L."/>
            <person name="Branco S."/>
            <person name="Kuo A."/>
            <person name="LaButti K."/>
            <person name="Lipzen A."/>
            <person name="Andreopoulos W."/>
            <person name="Pangilinan J."/>
            <person name="Riley R."/>
            <person name="Hundley H."/>
            <person name="Na H."/>
            <person name="Barry K."/>
            <person name="Grigoriev I.V."/>
            <person name="Stajich J.E."/>
            <person name="Kennedy P.G."/>
        </authorList>
    </citation>
    <scope>NUCLEOTIDE SEQUENCE</scope>
    <source>
        <strain evidence="3">FC203</strain>
    </source>
</reference>
<feature type="transmembrane region" description="Helical" evidence="1">
    <location>
        <begin position="12"/>
        <end position="32"/>
    </location>
</feature>